<dbReference type="GO" id="GO:0005634">
    <property type="term" value="C:nucleus"/>
    <property type="evidence" value="ECO:0007669"/>
    <property type="project" value="UniProtKB-SubCell"/>
</dbReference>
<evidence type="ECO:0000256" key="4">
    <source>
        <dbReference type="ARBA" id="ARBA00023015"/>
    </source>
</evidence>
<dbReference type="AlphaFoldDB" id="A0A9R0JSA7"/>
<evidence type="ECO:0000256" key="1">
    <source>
        <dbReference type="ARBA" id="ARBA00004123"/>
    </source>
</evidence>
<organism evidence="13 14">
    <name type="scientific">Spinacia oleracea</name>
    <name type="common">Spinach</name>
    <dbReference type="NCBI Taxonomy" id="3562"/>
    <lineage>
        <taxon>Eukaryota</taxon>
        <taxon>Viridiplantae</taxon>
        <taxon>Streptophyta</taxon>
        <taxon>Embryophyta</taxon>
        <taxon>Tracheophyta</taxon>
        <taxon>Spermatophyta</taxon>
        <taxon>Magnoliopsida</taxon>
        <taxon>eudicotyledons</taxon>
        <taxon>Gunneridae</taxon>
        <taxon>Pentapetalae</taxon>
        <taxon>Caryophyllales</taxon>
        <taxon>Chenopodiaceae</taxon>
        <taxon>Chenopodioideae</taxon>
        <taxon>Anserineae</taxon>
        <taxon>Spinacia</taxon>
    </lineage>
</organism>
<dbReference type="InterPro" id="IPR002910">
    <property type="entry name" value="FLO_LFY"/>
</dbReference>
<sequence>MDQDPFTATLFKWDYPRSSLAPAPQPCTAQAPPPTTLPPYFARGMLGVHGVGMGMGMQGIAMGMPGSGGAAATTTAAAGGAGSSSGSGGLEELFQAYGIRYYTAAKIAEMGFTVNTLVDMKEEEVDEMMNSLSHLFRWDLLVGERYGIKSAIRAERRRLEELEESRRHRHHHQSFSNTPDSTHHPHDALSQEGLSEEGVHEKEVVGSGGGNWEMVAPHPINNNQHDHQQRKKHRKQQHLQARNTVQNMMSLSAANRKFVGHNNNNNNSNIDDEMEEEEVDDDEDGGGGGVGGVTERQREHPFIVTEPGEVARGKKNGLDYLFHLYEQCREFLLQVQNIAKERGEKCPTKVTNQVFRFAKKSGATYINKPKMRHYVHCYALHCLDTETSNALRRAFKERGENVGAWRQACYKPLVAIAARQGWDIDAIFSSHPRLSIWYVPTKLRQLCHAERSATNSVSAAAGSHHLPF</sequence>
<feature type="compositionally biased region" description="Basic residues" evidence="10">
    <location>
        <begin position="228"/>
        <end position="237"/>
    </location>
</feature>
<comment type="subcellular location">
    <subcellularLocation>
        <location evidence="1 9">Nucleus</location>
    </subcellularLocation>
</comment>
<evidence type="ECO:0000256" key="5">
    <source>
        <dbReference type="ARBA" id="ARBA00023125"/>
    </source>
</evidence>
<evidence type="ECO:0000256" key="6">
    <source>
        <dbReference type="ARBA" id="ARBA00023159"/>
    </source>
</evidence>
<name>A0A9R0JSA7_SPIOL</name>
<evidence type="ECO:0000256" key="8">
    <source>
        <dbReference type="ARBA" id="ARBA00023242"/>
    </source>
</evidence>
<accession>A0A9R0JSA7</accession>
<dbReference type="InterPro" id="IPR035209">
    <property type="entry name" value="FLO/LFY_C"/>
</dbReference>
<evidence type="ECO:0000313" key="13">
    <source>
        <dbReference type="Proteomes" id="UP000813463"/>
    </source>
</evidence>
<feature type="domain" description="Floricaula/Leafy protein SAM" evidence="11">
    <location>
        <begin position="88"/>
        <end position="163"/>
    </location>
</feature>
<dbReference type="PANTHER" id="PTHR36079">
    <property type="entry name" value="PROTEIN LEAFY"/>
    <property type="match status" value="1"/>
</dbReference>
<dbReference type="InterPro" id="IPR038276">
    <property type="entry name" value="Floricaula/leafy_C_sf"/>
</dbReference>
<comment type="similarity">
    <text evidence="2 9">Belongs to the FLO/LFY family.</text>
</comment>
<comment type="function">
    <text evidence="9">Probable transcription factor.</text>
</comment>
<dbReference type="Pfam" id="PF17538">
    <property type="entry name" value="C_LFY_FLO"/>
    <property type="match status" value="1"/>
</dbReference>
<keyword evidence="5 9" id="KW-0238">DNA-binding</keyword>
<evidence type="ECO:0000259" key="12">
    <source>
        <dbReference type="Pfam" id="PF17538"/>
    </source>
</evidence>
<dbReference type="Gene3D" id="1.10.4180.10">
    <property type="entry name" value="Protein LEAFY"/>
    <property type="match status" value="1"/>
</dbReference>
<feature type="domain" description="Floricaula/leafy DNA-binding C-terminal" evidence="12">
    <location>
        <begin position="288"/>
        <end position="454"/>
    </location>
</feature>
<dbReference type="PANTHER" id="PTHR36079:SF1">
    <property type="entry name" value="PROTEIN LEAFY"/>
    <property type="match status" value="1"/>
</dbReference>
<keyword evidence="8 9" id="KW-0539">Nucleus</keyword>
<evidence type="ECO:0000256" key="10">
    <source>
        <dbReference type="SAM" id="MobiDB-lite"/>
    </source>
</evidence>
<dbReference type="KEGG" id="soe:110784581"/>
<evidence type="ECO:0000259" key="11">
    <source>
        <dbReference type="Pfam" id="PF01698"/>
    </source>
</evidence>
<keyword evidence="7 9" id="KW-0804">Transcription</keyword>
<dbReference type="Proteomes" id="UP000813463">
    <property type="component" value="Chromosome 5"/>
</dbReference>
<keyword evidence="4 9" id="KW-0805">Transcription regulation</keyword>
<dbReference type="GO" id="GO:0006355">
    <property type="term" value="P:regulation of DNA-templated transcription"/>
    <property type="evidence" value="ECO:0007669"/>
    <property type="project" value="UniProtKB-UniRule"/>
</dbReference>
<keyword evidence="6 9" id="KW-0010">Activator</keyword>
<keyword evidence="13" id="KW-1185">Reference proteome</keyword>
<dbReference type="RefSeq" id="XP_021844725.2">
    <property type="nucleotide sequence ID" value="XM_021989033.2"/>
</dbReference>
<evidence type="ECO:0000256" key="2">
    <source>
        <dbReference type="ARBA" id="ARBA00009383"/>
    </source>
</evidence>
<feature type="compositionally biased region" description="Acidic residues" evidence="10">
    <location>
        <begin position="270"/>
        <end position="285"/>
    </location>
</feature>
<dbReference type="GeneID" id="110784581"/>
<dbReference type="InterPro" id="IPR035079">
    <property type="entry name" value="LFY_SAM"/>
</dbReference>
<protein>
    <recommendedName>
        <fullName evidence="9">Floricaula/leafy-like transcription factor</fullName>
    </recommendedName>
</protein>
<evidence type="ECO:0000256" key="9">
    <source>
        <dbReference type="RuleBase" id="RU366064"/>
    </source>
</evidence>
<reference evidence="14" key="2">
    <citation type="submission" date="2025-08" db="UniProtKB">
        <authorList>
            <consortium name="RefSeq"/>
        </authorList>
    </citation>
    <scope>IDENTIFICATION</scope>
    <source>
        <tissue evidence="14">Leaf</tissue>
    </source>
</reference>
<evidence type="ECO:0000256" key="3">
    <source>
        <dbReference type="ARBA" id="ARBA00022473"/>
    </source>
</evidence>
<dbReference type="GO" id="GO:0003677">
    <property type="term" value="F:DNA binding"/>
    <property type="evidence" value="ECO:0007669"/>
    <property type="project" value="UniProtKB-UniRule"/>
</dbReference>
<feature type="region of interest" description="Disordered" evidence="10">
    <location>
        <begin position="163"/>
        <end position="239"/>
    </location>
</feature>
<evidence type="ECO:0000313" key="14">
    <source>
        <dbReference type="RefSeq" id="XP_021844725.2"/>
    </source>
</evidence>
<gene>
    <name evidence="14" type="primary">LOC110784581</name>
</gene>
<proteinExistence type="inferred from homology"/>
<feature type="region of interest" description="Disordered" evidence="10">
    <location>
        <begin position="258"/>
        <end position="294"/>
    </location>
</feature>
<keyword evidence="3" id="KW-0217">Developmental protein</keyword>
<reference evidence="13" key="1">
    <citation type="journal article" date="2021" name="Nat. Commun.">
        <title>Genomic analyses provide insights into spinach domestication and the genetic basis of agronomic traits.</title>
        <authorList>
            <person name="Cai X."/>
            <person name="Sun X."/>
            <person name="Xu C."/>
            <person name="Sun H."/>
            <person name="Wang X."/>
            <person name="Ge C."/>
            <person name="Zhang Z."/>
            <person name="Wang Q."/>
            <person name="Fei Z."/>
            <person name="Jiao C."/>
            <person name="Wang Q."/>
        </authorList>
    </citation>
    <scope>NUCLEOTIDE SEQUENCE [LARGE SCALE GENOMIC DNA]</scope>
    <source>
        <strain evidence="13">cv. Varoflay</strain>
    </source>
</reference>
<evidence type="ECO:0000256" key="7">
    <source>
        <dbReference type="ARBA" id="ARBA00023163"/>
    </source>
</evidence>
<dbReference type="Pfam" id="PF01698">
    <property type="entry name" value="SAM_LFY"/>
    <property type="match status" value="1"/>
</dbReference>